<feature type="region of interest" description="Disordered" evidence="1">
    <location>
        <begin position="290"/>
        <end position="312"/>
    </location>
</feature>
<dbReference type="AlphaFoldDB" id="A0A2T0PU64"/>
<evidence type="ECO:0000313" key="3">
    <source>
        <dbReference type="Proteomes" id="UP000237846"/>
    </source>
</evidence>
<organism evidence="2 3">
    <name type="scientific">Allonocardiopsis opalescens</name>
    <dbReference type="NCBI Taxonomy" id="1144618"/>
    <lineage>
        <taxon>Bacteria</taxon>
        <taxon>Bacillati</taxon>
        <taxon>Actinomycetota</taxon>
        <taxon>Actinomycetes</taxon>
        <taxon>Streptosporangiales</taxon>
        <taxon>Allonocardiopsis</taxon>
    </lineage>
</organism>
<dbReference type="Proteomes" id="UP000237846">
    <property type="component" value="Unassembled WGS sequence"/>
</dbReference>
<reference evidence="2 3" key="1">
    <citation type="submission" date="2018-03" db="EMBL/GenBank/DDBJ databases">
        <title>Genomic Encyclopedia of Archaeal and Bacterial Type Strains, Phase II (KMG-II): from individual species to whole genera.</title>
        <authorList>
            <person name="Goeker M."/>
        </authorList>
    </citation>
    <scope>NUCLEOTIDE SEQUENCE [LARGE SCALE GENOMIC DNA]</scope>
    <source>
        <strain evidence="2 3">DSM 45601</strain>
    </source>
</reference>
<evidence type="ECO:0000313" key="2">
    <source>
        <dbReference type="EMBL" id="PRX92434.1"/>
    </source>
</evidence>
<gene>
    <name evidence="2" type="ORF">CLV72_110194</name>
</gene>
<protein>
    <recommendedName>
        <fullName evidence="4">EcsC family protein</fullName>
    </recommendedName>
</protein>
<feature type="region of interest" description="Disordered" evidence="1">
    <location>
        <begin position="1"/>
        <end position="51"/>
    </location>
</feature>
<evidence type="ECO:0008006" key="4">
    <source>
        <dbReference type="Google" id="ProtNLM"/>
    </source>
</evidence>
<evidence type="ECO:0000256" key="1">
    <source>
        <dbReference type="SAM" id="MobiDB-lite"/>
    </source>
</evidence>
<sequence>MTARPEPADQPARGGPDTPDPEPAGPAGPDGAAERPGGDEAASGEVVPAEEVGELVQRLTETEGDSTATRGRLIARLAKALATSARGAGARSLAGGRWLTEVFANEVAPRLQIRDLETLRRHHKGLSGEELADALVRNAANGTTAVGAAGGALAAVQFTAPPLLLTAPAQIVAETLVVAAIEVKLVGELNEVYGVRPQGGPLERTGRHLMSWAHRRGIDPSQPGSLSVALGAAAKTALRNRLLRVLGRHLTTLGPYLTGAIAGGSLNRAATTGLGKAVRTDLRRIAIAPPAPVPAPRELPRGPAAIEDGGAR</sequence>
<name>A0A2T0PU64_9ACTN</name>
<proteinExistence type="predicted"/>
<dbReference type="EMBL" id="PVZC01000010">
    <property type="protein sequence ID" value="PRX92434.1"/>
    <property type="molecule type" value="Genomic_DNA"/>
</dbReference>
<accession>A0A2T0PU64</accession>
<comment type="caution">
    <text evidence="2">The sequence shown here is derived from an EMBL/GenBank/DDBJ whole genome shotgun (WGS) entry which is preliminary data.</text>
</comment>
<dbReference type="RefSeq" id="WP_245930500.1">
    <property type="nucleotide sequence ID" value="NZ_PVZC01000010.1"/>
</dbReference>
<keyword evidence="3" id="KW-1185">Reference proteome</keyword>